<feature type="compositionally biased region" description="Low complexity" evidence="1">
    <location>
        <begin position="147"/>
        <end position="164"/>
    </location>
</feature>
<reference evidence="2" key="1">
    <citation type="submission" date="2022-03" db="EMBL/GenBank/DDBJ databases">
        <authorList>
            <person name="Sayadi A."/>
        </authorList>
    </citation>
    <scope>NUCLEOTIDE SEQUENCE</scope>
</reference>
<feature type="compositionally biased region" description="Low complexity" evidence="1">
    <location>
        <begin position="116"/>
        <end position="128"/>
    </location>
</feature>
<organism evidence="2 3">
    <name type="scientific">Acanthoscelides obtectus</name>
    <name type="common">Bean weevil</name>
    <name type="synonym">Bruchus obtectus</name>
    <dbReference type="NCBI Taxonomy" id="200917"/>
    <lineage>
        <taxon>Eukaryota</taxon>
        <taxon>Metazoa</taxon>
        <taxon>Ecdysozoa</taxon>
        <taxon>Arthropoda</taxon>
        <taxon>Hexapoda</taxon>
        <taxon>Insecta</taxon>
        <taxon>Pterygota</taxon>
        <taxon>Neoptera</taxon>
        <taxon>Endopterygota</taxon>
        <taxon>Coleoptera</taxon>
        <taxon>Polyphaga</taxon>
        <taxon>Cucujiformia</taxon>
        <taxon>Chrysomeloidea</taxon>
        <taxon>Chrysomelidae</taxon>
        <taxon>Bruchinae</taxon>
        <taxon>Bruchini</taxon>
        <taxon>Acanthoscelides</taxon>
    </lineage>
</organism>
<protein>
    <submittedName>
        <fullName evidence="2">Uncharacterized protein</fullName>
    </submittedName>
</protein>
<sequence>MTQKSYKKHCPYNHPASSDIIEVDEETTDNTDRIVEDQNPISSQKKFLSPHKNAPKRKKNEDPRIQEAYDILKSRTATQTELDSLPISPQVLSPSQQTFQPSTSICQNFRTYNSLPSPSSSISSVGPPSCTPSPLQCPQSNIQQYNEHAPQQSSSEHSSTHSQEVPPDHQEITSENSLIFQVNSSQQTANQLTTATYFSKYDEI</sequence>
<dbReference type="Proteomes" id="UP001152888">
    <property type="component" value="Unassembled WGS sequence"/>
</dbReference>
<feature type="region of interest" description="Disordered" evidence="1">
    <location>
        <begin position="1"/>
        <end position="65"/>
    </location>
</feature>
<evidence type="ECO:0000256" key="1">
    <source>
        <dbReference type="SAM" id="MobiDB-lite"/>
    </source>
</evidence>
<feature type="compositionally biased region" description="Basic residues" evidence="1">
    <location>
        <begin position="1"/>
        <end position="11"/>
    </location>
</feature>
<dbReference type="AlphaFoldDB" id="A0A9P0MBE8"/>
<accession>A0A9P0MBE8</accession>
<keyword evidence="3" id="KW-1185">Reference proteome</keyword>
<evidence type="ECO:0000313" key="3">
    <source>
        <dbReference type="Proteomes" id="UP001152888"/>
    </source>
</evidence>
<comment type="caution">
    <text evidence="2">The sequence shown here is derived from an EMBL/GenBank/DDBJ whole genome shotgun (WGS) entry which is preliminary data.</text>
</comment>
<name>A0A9P0MBE8_ACAOB</name>
<dbReference type="EMBL" id="CAKOFQ010007859">
    <property type="protein sequence ID" value="CAH2009142.1"/>
    <property type="molecule type" value="Genomic_DNA"/>
</dbReference>
<gene>
    <name evidence="2" type="ORF">ACAOBT_LOCUS30646</name>
</gene>
<feature type="compositionally biased region" description="Polar residues" evidence="1">
    <location>
        <begin position="132"/>
        <end position="146"/>
    </location>
</feature>
<proteinExistence type="predicted"/>
<evidence type="ECO:0000313" key="2">
    <source>
        <dbReference type="EMBL" id="CAH2009142.1"/>
    </source>
</evidence>
<feature type="region of interest" description="Disordered" evidence="1">
    <location>
        <begin position="116"/>
        <end position="171"/>
    </location>
</feature>